<evidence type="ECO:0000313" key="1">
    <source>
        <dbReference type="EMBL" id="TGL61966.1"/>
    </source>
</evidence>
<name>A0A4R9K8Z0_9LEPT</name>
<dbReference type="EMBL" id="RQGD01000014">
    <property type="protein sequence ID" value="TGL61966.1"/>
    <property type="molecule type" value="Genomic_DNA"/>
</dbReference>
<dbReference type="OrthoDB" id="315576at2"/>
<reference evidence="1" key="1">
    <citation type="journal article" date="2019" name="PLoS Negl. Trop. Dis.">
        <title>Revisiting the worldwide diversity of Leptospira species in the environment.</title>
        <authorList>
            <person name="Vincent A.T."/>
            <person name="Schiettekatte O."/>
            <person name="Bourhy P."/>
            <person name="Veyrier F.J."/>
            <person name="Picardeau M."/>
        </authorList>
    </citation>
    <scope>NUCLEOTIDE SEQUENCE [LARGE SCALE GENOMIC DNA]</scope>
    <source>
        <strain evidence="1">201702476</strain>
    </source>
</reference>
<keyword evidence="2" id="KW-1185">Reference proteome</keyword>
<comment type="caution">
    <text evidence="1">The sequence shown here is derived from an EMBL/GenBank/DDBJ whole genome shotgun (WGS) entry which is preliminary data.</text>
</comment>
<gene>
    <name evidence="1" type="ORF">EHQ58_05010</name>
</gene>
<dbReference type="AlphaFoldDB" id="A0A4R9K8Z0"/>
<protein>
    <submittedName>
        <fullName evidence="1">Uncharacterized protein</fullName>
    </submittedName>
</protein>
<dbReference type="RefSeq" id="WP_135622760.1">
    <property type="nucleotide sequence ID" value="NZ_RQGD01000014.1"/>
</dbReference>
<accession>A0A4R9K8Z0</accession>
<organism evidence="1 2">
    <name type="scientific">Leptospira ognonensis</name>
    <dbReference type="NCBI Taxonomy" id="2484945"/>
    <lineage>
        <taxon>Bacteria</taxon>
        <taxon>Pseudomonadati</taxon>
        <taxon>Spirochaetota</taxon>
        <taxon>Spirochaetia</taxon>
        <taxon>Leptospirales</taxon>
        <taxon>Leptospiraceae</taxon>
        <taxon>Leptospira</taxon>
    </lineage>
</organism>
<dbReference type="Proteomes" id="UP000297693">
    <property type="component" value="Unassembled WGS sequence"/>
</dbReference>
<proteinExistence type="predicted"/>
<evidence type="ECO:0000313" key="2">
    <source>
        <dbReference type="Proteomes" id="UP000297693"/>
    </source>
</evidence>
<sequence>MQKLYFKILLLIVGLLVVFCQSPKADKIVGESVTAKDAKPQSFQKIAPLTTNALGARKNLDENGWLLIPPGSKSVEEVFESGRMSSKVARAMVFDNMKNRTVDLPSDMLMTMKKINHEASNLRSSGTQNSKDIYEFSYQLAANEWELSRELNGKAANSFIDGYMYLGERDAEDKKQLLATWNDVNQGRGELSGNINDIFIDTIWKNQNKLTNVWRTSFNKSVKSFVEEYDESGTRDNALIAMWDIFQGYTIAVKEILVSPLFNTTTAVGETLVVGGVFVPVSHLTTFSGQALITTGMVVYYPTKLGYRIISPTLEAGFLGTMGIATLSTTAPTVIGGTGISAFNQVTTMAAGYGGEAVTQTGGVAYESTAYATGLVYDFGKGSAEASVYALKSGVILSYTALTVIPAHLLLTVPDGTVFLAYDGPRVVIAVARGNYSGFDDLPTGTIINLEKAKKEGKVQILSTDKELIKKVIAAEIKDKEEELKRKQTGERK</sequence>